<name>A0AAQ3RI54_VIGMU</name>
<protein>
    <submittedName>
        <fullName evidence="1">Uncharacterized protein</fullName>
    </submittedName>
</protein>
<accession>A0AAQ3RI54</accession>
<proteinExistence type="predicted"/>
<keyword evidence="2" id="KW-1185">Reference proteome</keyword>
<sequence>MINQLWTRTNLTRDILSTEENVKKNNQSSETNNICHQVGTEGVKCPIKVNCGNVSHQFWVDIPYACYLNNCIPSSMFNEKIPLFYFTIKIFTLYFLTSWGPDVCNSHSPDLAKIATCSHND</sequence>
<gene>
    <name evidence="1" type="ORF">V8G54_032701</name>
</gene>
<dbReference type="EMBL" id="CP144691">
    <property type="protein sequence ID" value="WVY93613.1"/>
    <property type="molecule type" value="Genomic_DNA"/>
</dbReference>
<dbReference type="Proteomes" id="UP001374535">
    <property type="component" value="Chromosome 10"/>
</dbReference>
<reference evidence="1 2" key="1">
    <citation type="journal article" date="2023" name="Life. Sci Alliance">
        <title>Evolutionary insights into 3D genome organization and epigenetic landscape of Vigna mungo.</title>
        <authorList>
            <person name="Junaid A."/>
            <person name="Singh B."/>
            <person name="Bhatia S."/>
        </authorList>
    </citation>
    <scope>NUCLEOTIDE SEQUENCE [LARGE SCALE GENOMIC DNA]</scope>
    <source>
        <strain evidence="1">Urdbean</strain>
    </source>
</reference>
<dbReference type="AlphaFoldDB" id="A0AAQ3RI54"/>
<organism evidence="1 2">
    <name type="scientific">Vigna mungo</name>
    <name type="common">Black gram</name>
    <name type="synonym">Phaseolus mungo</name>
    <dbReference type="NCBI Taxonomy" id="3915"/>
    <lineage>
        <taxon>Eukaryota</taxon>
        <taxon>Viridiplantae</taxon>
        <taxon>Streptophyta</taxon>
        <taxon>Embryophyta</taxon>
        <taxon>Tracheophyta</taxon>
        <taxon>Spermatophyta</taxon>
        <taxon>Magnoliopsida</taxon>
        <taxon>eudicotyledons</taxon>
        <taxon>Gunneridae</taxon>
        <taxon>Pentapetalae</taxon>
        <taxon>rosids</taxon>
        <taxon>fabids</taxon>
        <taxon>Fabales</taxon>
        <taxon>Fabaceae</taxon>
        <taxon>Papilionoideae</taxon>
        <taxon>50 kb inversion clade</taxon>
        <taxon>NPAAA clade</taxon>
        <taxon>indigoferoid/millettioid clade</taxon>
        <taxon>Phaseoleae</taxon>
        <taxon>Vigna</taxon>
    </lineage>
</organism>
<evidence type="ECO:0000313" key="1">
    <source>
        <dbReference type="EMBL" id="WVY93613.1"/>
    </source>
</evidence>
<evidence type="ECO:0000313" key="2">
    <source>
        <dbReference type="Proteomes" id="UP001374535"/>
    </source>
</evidence>